<name>A0A0A9D9W5_ARUDO</name>
<dbReference type="EMBL" id="GBRH01214422">
    <property type="protein sequence ID" value="JAD83473.1"/>
    <property type="molecule type" value="Transcribed_RNA"/>
</dbReference>
<evidence type="ECO:0000313" key="1">
    <source>
        <dbReference type="EMBL" id="JAD83473.1"/>
    </source>
</evidence>
<reference evidence="1" key="2">
    <citation type="journal article" date="2015" name="Data Brief">
        <title>Shoot transcriptome of the giant reed, Arundo donax.</title>
        <authorList>
            <person name="Barrero R.A."/>
            <person name="Guerrero F.D."/>
            <person name="Moolhuijzen P."/>
            <person name="Goolsby J.A."/>
            <person name="Tidwell J."/>
            <person name="Bellgard S.E."/>
            <person name="Bellgard M.I."/>
        </authorList>
    </citation>
    <scope>NUCLEOTIDE SEQUENCE</scope>
    <source>
        <tissue evidence="1">Shoot tissue taken approximately 20 cm above the soil surface</tissue>
    </source>
</reference>
<sequence>MFLHQMTMSSRKFSSRGLRTSCHLPDVDHFAISVDCISARTAPSLSGSCCLLYTGWFLRWCCSMLTCLFVIKMLNNSRGWH</sequence>
<organism evidence="1">
    <name type="scientific">Arundo donax</name>
    <name type="common">Giant reed</name>
    <name type="synonym">Donax arundinaceus</name>
    <dbReference type="NCBI Taxonomy" id="35708"/>
    <lineage>
        <taxon>Eukaryota</taxon>
        <taxon>Viridiplantae</taxon>
        <taxon>Streptophyta</taxon>
        <taxon>Embryophyta</taxon>
        <taxon>Tracheophyta</taxon>
        <taxon>Spermatophyta</taxon>
        <taxon>Magnoliopsida</taxon>
        <taxon>Liliopsida</taxon>
        <taxon>Poales</taxon>
        <taxon>Poaceae</taxon>
        <taxon>PACMAD clade</taxon>
        <taxon>Arundinoideae</taxon>
        <taxon>Arundineae</taxon>
        <taxon>Arundo</taxon>
    </lineage>
</organism>
<protein>
    <submittedName>
        <fullName evidence="1">Uncharacterized protein</fullName>
    </submittedName>
</protein>
<accession>A0A0A9D9W5</accession>
<proteinExistence type="predicted"/>
<dbReference type="AlphaFoldDB" id="A0A0A9D9W5"/>
<reference evidence="1" key="1">
    <citation type="submission" date="2014-09" db="EMBL/GenBank/DDBJ databases">
        <authorList>
            <person name="Magalhaes I.L.F."/>
            <person name="Oliveira U."/>
            <person name="Santos F.R."/>
            <person name="Vidigal T.H.D.A."/>
            <person name="Brescovit A.D."/>
            <person name="Santos A.J."/>
        </authorList>
    </citation>
    <scope>NUCLEOTIDE SEQUENCE</scope>
    <source>
        <tissue evidence="1">Shoot tissue taken approximately 20 cm above the soil surface</tissue>
    </source>
</reference>